<comment type="pathway">
    <text evidence="2">Protein modification; protein glycosylation.</text>
</comment>
<dbReference type="InterPro" id="IPR003406">
    <property type="entry name" value="Glyco_trans_14"/>
</dbReference>
<evidence type="ECO:0000256" key="7">
    <source>
        <dbReference type="ARBA" id="ARBA00022989"/>
    </source>
</evidence>
<organism evidence="12 13">
    <name type="scientific">Pomacea canaliculata</name>
    <name type="common">Golden apple snail</name>
    <dbReference type="NCBI Taxonomy" id="400727"/>
    <lineage>
        <taxon>Eukaryota</taxon>
        <taxon>Metazoa</taxon>
        <taxon>Spiralia</taxon>
        <taxon>Lophotrochozoa</taxon>
        <taxon>Mollusca</taxon>
        <taxon>Gastropoda</taxon>
        <taxon>Caenogastropoda</taxon>
        <taxon>Architaenioglossa</taxon>
        <taxon>Ampullarioidea</taxon>
        <taxon>Ampullariidae</taxon>
        <taxon>Pomacea</taxon>
    </lineage>
</organism>
<evidence type="ECO:0000256" key="8">
    <source>
        <dbReference type="ARBA" id="ARBA00023136"/>
    </source>
</evidence>
<keyword evidence="3" id="KW-0328">Glycosyltransferase</keyword>
<evidence type="ECO:0008006" key="14">
    <source>
        <dbReference type="Google" id="ProtNLM"/>
    </source>
</evidence>
<evidence type="ECO:0000256" key="4">
    <source>
        <dbReference type="ARBA" id="ARBA00022679"/>
    </source>
</evidence>
<dbReference type="PANTHER" id="PTHR19297:SF185">
    <property type="entry name" value="BETA-1,3-GALACTOSYL-O-GLYCOSYL-GLYCOPROTEIN BETA-1,6-N-ACETYLGLUCOSAMINYLTRANSFERASE 3"/>
    <property type="match status" value="1"/>
</dbReference>
<dbReference type="Proteomes" id="UP000245119">
    <property type="component" value="Linkage Group LG8"/>
</dbReference>
<dbReference type="Pfam" id="PF02485">
    <property type="entry name" value="Branch"/>
    <property type="match status" value="1"/>
</dbReference>
<evidence type="ECO:0000256" key="5">
    <source>
        <dbReference type="ARBA" id="ARBA00022692"/>
    </source>
</evidence>
<keyword evidence="7" id="KW-1133">Transmembrane helix</keyword>
<feature type="compositionally biased region" description="Basic and acidic residues" evidence="11">
    <location>
        <begin position="52"/>
        <end position="62"/>
    </location>
</feature>
<accession>A0A2T7NZV9</accession>
<keyword evidence="6" id="KW-0735">Signal-anchor</keyword>
<keyword evidence="13" id="KW-1185">Reference proteome</keyword>
<keyword evidence="4" id="KW-0808">Transferase</keyword>
<evidence type="ECO:0000256" key="1">
    <source>
        <dbReference type="ARBA" id="ARBA00004606"/>
    </source>
</evidence>
<keyword evidence="5" id="KW-0812">Transmembrane</keyword>
<dbReference type="PANTHER" id="PTHR19297">
    <property type="entry name" value="GLYCOSYLTRANSFERASE 14 FAMILY MEMBER"/>
    <property type="match status" value="1"/>
</dbReference>
<dbReference type="AlphaFoldDB" id="A0A2T7NZV9"/>
<protein>
    <recommendedName>
        <fullName evidence="14">Beta-1,3-galactosyl-O-glycosyl-glycoprotein beta-1,6-N-acetylglucosaminyltransferase</fullName>
    </recommendedName>
</protein>
<dbReference type="GO" id="GO:0008375">
    <property type="term" value="F:acetylglucosaminyltransferase activity"/>
    <property type="evidence" value="ECO:0007669"/>
    <property type="project" value="TreeGrafter"/>
</dbReference>
<comment type="similarity">
    <text evidence="10">Belongs to the glycosyltransferase 14 family.</text>
</comment>
<keyword evidence="9" id="KW-0325">Glycoprotein</keyword>
<evidence type="ECO:0000313" key="12">
    <source>
        <dbReference type="EMBL" id="PVD26707.1"/>
    </source>
</evidence>
<reference evidence="12 13" key="1">
    <citation type="submission" date="2018-04" db="EMBL/GenBank/DDBJ databases">
        <title>The genome of golden apple snail Pomacea canaliculata provides insight into stress tolerance and invasive adaptation.</title>
        <authorList>
            <person name="Liu C."/>
            <person name="Liu B."/>
            <person name="Ren Y."/>
            <person name="Zhang Y."/>
            <person name="Wang H."/>
            <person name="Li S."/>
            <person name="Jiang F."/>
            <person name="Yin L."/>
            <person name="Zhang G."/>
            <person name="Qian W."/>
            <person name="Fan W."/>
        </authorList>
    </citation>
    <scope>NUCLEOTIDE SEQUENCE [LARGE SCALE GENOMIC DNA]</scope>
    <source>
        <strain evidence="12">SZHN2017</strain>
        <tissue evidence="12">Muscle</tissue>
    </source>
</reference>
<evidence type="ECO:0000256" key="2">
    <source>
        <dbReference type="ARBA" id="ARBA00004922"/>
    </source>
</evidence>
<evidence type="ECO:0000256" key="6">
    <source>
        <dbReference type="ARBA" id="ARBA00022968"/>
    </source>
</evidence>
<comment type="subcellular location">
    <subcellularLocation>
        <location evidence="1">Membrane</location>
        <topology evidence="1">Single-pass type II membrane protein</topology>
    </subcellularLocation>
</comment>
<dbReference type="STRING" id="400727.A0A2T7NZV9"/>
<evidence type="ECO:0000256" key="11">
    <source>
        <dbReference type="SAM" id="MobiDB-lite"/>
    </source>
</evidence>
<dbReference type="EMBL" id="PZQS01000008">
    <property type="protein sequence ID" value="PVD26707.1"/>
    <property type="molecule type" value="Genomic_DNA"/>
</dbReference>
<evidence type="ECO:0000256" key="3">
    <source>
        <dbReference type="ARBA" id="ARBA00022676"/>
    </source>
</evidence>
<dbReference type="GO" id="GO:0016020">
    <property type="term" value="C:membrane"/>
    <property type="evidence" value="ECO:0007669"/>
    <property type="project" value="UniProtKB-SubCell"/>
</dbReference>
<dbReference type="OrthoDB" id="2019572at2759"/>
<name>A0A2T7NZV9_POMCA</name>
<feature type="region of interest" description="Disordered" evidence="11">
    <location>
        <begin position="52"/>
        <end position="71"/>
    </location>
</feature>
<gene>
    <name evidence="12" type="ORF">C0Q70_14385</name>
</gene>
<proteinExistence type="inferred from homology"/>
<comment type="caution">
    <text evidence="12">The sequence shown here is derived from an EMBL/GenBank/DDBJ whole genome shotgun (WGS) entry which is preliminary data.</text>
</comment>
<evidence type="ECO:0000256" key="9">
    <source>
        <dbReference type="ARBA" id="ARBA00023180"/>
    </source>
</evidence>
<evidence type="ECO:0000256" key="10">
    <source>
        <dbReference type="ARBA" id="ARBA00038150"/>
    </source>
</evidence>
<keyword evidence="8" id="KW-0472">Membrane</keyword>
<evidence type="ECO:0000313" key="13">
    <source>
        <dbReference type="Proteomes" id="UP000245119"/>
    </source>
</evidence>
<sequence>MRMRVVRLAMRRKTIVLLVAIISLCVVLLQFVVKRNNLLQFEILGKNTQDTKEWDSANKPRLEPLTGSEESGHLSDLFQNKQKEWMKSVVLTRSTAPLPKVDAVNCTKIWQNDEQELRAAHDYQQSNGTQPTKNVRHYLQETANCTSYLLNGGFLSASVDENELSFPLAFSLMVHSNVEQVERLLRAVYRPHNVYCIHPDNKSSDDFHSSLRFIAGCLPNVNIIERPVNIEWGKYSVLQADVECMQLLWRQATKWRYYINLTGQEFPLKTNKEIVRILQAFNGANDITGTHNEIFHFRWTKYLPAPYNVTISKGDVHIIASRAYVDYALNSRVARDLYKWVAPTFIPDEIFSAPSTTTHNWAYPGRTQGTLLTTENTFTATKSGCTEVITRVCATAKLCGVSVTSGWVTSPHGCLPLPVRQQVFLRLHAAGLRLCGGMVLAQGSPGERGAGAGTEPHAIRDVDDCDETLRRTRENLGMKERVR</sequence>